<dbReference type="SUPFAM" id="SSF103165">
    <property type="entry name" value="Ta1353-like"/>
    <property type="match status" value="1"/>
</dbReference>
<dbReference type="GO" id="GO:0016740">
    <property type="term" value="F:transferase activity"/>
    <property type="evidence" value="ECO:0007669"/>
    <property type="project" value="UniProtKB-KW"/>
</dbReference>
<dbReference type="InterPro" id="IPR007153">
    <property type="entry name" value="Adenosine_kinase"/>
</dbReference>
<dbReference type="PANTHER" id="PTHR36155:SF1">
    <property type="entry name" value="BLL5354 PROTEIN"/>
    <property type="match status" value="1"/>
</dbReference>
<accession>A0A7C5UU34</accession>
<organism evidence="1">
    <name type="scientific">Ignisphaera aggregans</name>
    <dbReference type="NCBI Taxonomy" id="334771"/>
    <lineage>
        <taxon>Archaea</taxon>
        <taxon>Thermoproteota</taxon>
        <taxon>Thermoprotei</taxon>
        <taxon>Desulfurococcales</taxon>
        <taxon>Desulfurococcaceae</taxon>
        <taxon>Ignisphaera</taxon>
    </lineage>
</organism>
<keyword evidence="1" id="KW-0808">Transferase</keyword>
<proteinExistence type="predicted"/>
<dbReference type="Pfam" id="PF04008">
    <property type="entry name" value="Adenosine_kin"/>
    <property type="match status" value="1"/>
</dbReference>
<dbReference type="InterPro" id="IPR036902">
    <property type="entry name" value="Ta1353-like_sf"/>
</dbReference>
<dbReference type="PANTHER" id="PTHR36155">
    <property type="entry name" value="BLL5354 PROTEIN"/>
    <property type="match status" value="1"/>
</dbReference>
<comment type="caution">
    <text evidence="1">The sequence shown here is derived from an EMBL/GenBank/DDBJ whole genome shotgun (WGS) entry which is preliminary data.</text>
</comment>
<gene>
    <name evidence="1" type="ORF">ENL47_01350</name>
</gene>
<dbReference type="EMBL" id="DRUB01000029">
    <property type="protein sequence ID" value="HHR95491.1"/>
    <property type="molecule type" value="Genomic_DNA"/>
</dbReference>
<sequence length="164" mass="18397">MSSAIRFDVVDIQIPHGANVIIGQSHFIKTVEDLYEALISHVPGIKFGIAFNEASGKRLIRYDGNDEELVKYAIDAAKRIGAGHIFVIYIRNAWPINILNAIKNIQEVLRIYTATANPVQVIVVETNQGRGIIGVVDGYTPLGVEDEENKKERYEFLRKIGYKK</sequence>
<dbReference type="AlphaFoldDB" id="A0A7C5UU34"/>
<reference evidence="1" key="1">
    <citation type="journal article" date="2020" name="mSystems">
        <title>Genome- and Community-Level Interaction Insights into Carbon Utilization and Element Cycling Functions of Hydrothermarchaeota in Hydrothermal Sediment.</title>
        <authorList>
            <person name="Zhou Z."/>
            <person name="Liu Y."/>
            <person name="Xu W."/>
            <person name="Pan J."/>
            <person name="Luo Z.H."/>
            <person name="Li M."/>
        </authorList>
    </citation>
    <scope>NUCLEOTIDE SEQUENCE [LARGE SCALE GENOMIC DNA]</scope>
    <source>
        <strain evidence="1">SpSt-1</strain>
    </source>
</reference>
<name>A0A7C5UU34_9CREN</name>
<evidence type="ECO:0000313" key="1">
    <source>
        <dbReference type="EMBL" id="HHR95491.1"/>
    </source>
</evidence>
<dbReference type="Gene3D" id="3.40.1520.10">
    <property type="entry name" value="Ta1353-like"/>
    <property type="match status" value="1"/>
</dbReference>
<protein>
    <submittedName>
        <fullName evidence="1">Adenosine monophosphate-protein transferase</fullName>
    </submittedName>
</protein>